<accession>A0A813A332</accession>
<dbReference type="SUPFAM" id="SSF51206">
    <property type="entry name" value="cAMP-binding domain-like"/>
    <property type="match status" value="2"/>
</dbReference>
<dbReference type="Gene3D" id="2.60.120.10">
    <property type="entry name" value="Jelly Rolls"/>
    <property type="match status" value="2"/>
</dbReference>
<feature type="non-terminal residue" evidence="2">
    <location>
        <position position="795"/>
    </location>
</feature>
<feature type="domain" description="Cyclic nucleotide-binding" evidence="1">
    <location>
        <begin position="181"/>
        <end position="299"/>
    </location>
</feature>
<evidence type="ECO:0000259" key="1">
    <source>
        <dbReference type="PROSITE" id="PS50042"/>
    </source>
</evidence>
<reference evidence="2" key="1">
    <citation type="submission" date="2021-02" db="EMBL/GenBank/DDBJ databases">
        <authorList>
            <person name="Dougan E. K."/>
            <person name="Rhodes N."/>
            <person name="Thang M."/>
            <person name="Chan C."/>
        </authorList>
    </citation>
    <scope>NUCLEOTIDE SEQUENCE</scope>
</reference>
<dbReference type="InterPro" id="IPR050503">
    <property type="entry name" value="cAMP-dep_PK_reg_su-like"/>
</dbReference>
<proteinExistence type="predicted"/>
<dbReference type="SMART" id="SM00100">
    <property type="entry name" value="cNMP"/>
    <property type="match status" value="2"/>
</dbReference>
<dbReference type="GO" id="GO:0030552">
    <property type="term" value="F:cAMP binding"/>
    <property type="evidence" value="ECO:0007669"/>
    <property type="project" value="TreeGrafter"/>
</dbReference>
<evidence type="ECO:0000313" key="3">
    <source>
        <dbReference type="Proteomes" id="UP000601435"/>
    </source>
</evidence>
<dbReference type="PROSITE" id="PS50042">
    <property type="entry name" value="CNMP_BINDING_3"/>
    <property type="match status" value="2"/>
</dbReference>
<dbReference type="Pfam" id="PF00027">
    <property type="entry name" value="cNMP_binding"/>
    <property type="match status" value="2"/>
</dbReference>
<dbReference type="InterPro" id="IPR018488">
    <property type="entry name" value="cNMP-bd_CS"/>
</dbReference>
<dbReference type="GO" id="GO:0004862">
    <property type="term" value="F:cAMP-dependent protein kinase inhibitor activity"/>
    <property type="evidence" value="ECO:0007669"/>
    <property type="project" value="TreeGrafter"/>
</dbReference>
<dbReference type="InterPro" id="IPR014710">
    <property type="entry name" value="RmlC-like_jellyroll"/>
</dbReference>
<evidence type="ECO:0000313" key="2">
    <source>
        <dbReference type="EMBL" id="CAE7853089.1"/>
    </source>
</evidence>
<dbReference type="PRINTS" id="PR00103">
    <property type="entry name" value="CAMPKINASE"/>
</dbReference>
<dbReference type="PROSITE" id="PS00888">
    <property type="entry name" value="CNMP_BINDING_1"/>
    <property type="match status" value="1"/>
</dbReference>
<dbReference type="InterPro" id="IPR018490">
    <property type="entry name" value="cNMP-bd_dom_sf"/>
</dbReference>
<dbReference type="OrthoDB" id="417078at2759"/>
<protein>
    <submittedName>
        <fullName evidence="2">PkaR protein</fullName>
    </submittedName>
</protein>
<keyword evidence="3" id="KW-1185">Reference proteome</keyword>
<name>A0A813A332_9DINO</name>
<dbReference type="GO" id="GO:0005829">
    <property type="term" value="C:cytosol"/>
    <property type="evidence" value="ECO:0007669"/>
    <property type="project" value="TreeGrafter"/>
</dbReference>
<dbReference type="PANTHER" id="PTHR11635">
    <property type="entry name" value="CAMP-DEPENDENT PROTEIN KINASE REGULATORY CHAIN"/>
    <property type="match status" value="1"/>
</dbReference>
<dbReference type="InterPro" id="IPR000595">
    <property type="entry name" value="cNMP-bd_dom"/>
</dbReference>
<dbReference type="AlphaFoldDB" id="A0A813A332"/>
<dbReference type="GO" id="GO:0005952">
    <property type="term" value="C:cAMP-dependent protein kinase complex"/>
    <property type="evidence" value="ECO:0007669"/>
    <property type="project" value="InterPro"/>
</dbReference>
<dbReference type="CDD" id="cd00038">
    <property type="entry name" value="CAP_ED"/>
    <property type="match status" value="2"/>
</dbReference>
<dbReference type="Proteomes" id="UP000601435">
    <property type="component" value="Unassembled WGS sequence"/>
</dbReference>
<organism evidence="2 3">
    <name type="scientific">Symbiodinium necroappetens</name>
    <dbReference type="NCBI Taxonomy" id="1628268"/>
    <lineage>
        <taxon>Eukaryota</taxon>
        <taxon>Sar</taxon>
        <taxon>Alveolata</taxon>
        <taxon>Dinophyceae</taxon>
        <taxon>Suessiales</taxon>
        <taxon>Symbiodiniaceae</taxon>
        <taxon>Symbiodinium</taxon>
    </lineage>
</organism>
<comment type="caution">
    <text evidence="2">The sequence shown here is derived from an EMBL/GenBank/DDBJ whole genome shotgun (WGS) entry which is preliminary data.</text>
</comment>
<sequence length="795" mass="89372">ASALRPPSGLATRATQRRFGVTAQSSSGWNVSWTAPEESKTAEQSAALREALRQCPFMKKIDDDTLESLVRAMPVQTFDPGAIVCRQGARDDCAYVINVFQEPDPETDPDGAQVFVRPLTRGRLFGEFSMLWSTPRTRSVYVDQQQAVLGVLTQEVFRNLVVRNEMKERSRREACLRRSAMLETLDDEEIAQLADALQKKCFEEGEVIVRQGDTGNELYVVLEGTCVVTVETGSKDRDRDIQECKRCYAGDMFGEKALLEKTKRCATVSAATKVEVLALRRDSFERMLGPLSQLQKIHYLCDPRRSIADFYLPGDQSGPAGVCKEKRTGLEPDASTWFAVYRPTSRDAIAKMLSGAAVGKGLNVKGKSAKMPNRLSGFVPFLQISQESHKSEIETSPPDARVCIYFASEMLRQSAMVQLQALLETSSPMQDPEIRLLDHYESVPGLDAPEAVVQQAFILKPDIQPAVGWETGRVSEPAFMDMNLQALRGTSRPKVVLYQFDQDNPMNPHGLLIAYAENTVKPVVSDFDTFLVGSRGMEYEHLPPEQTELCLWALDHTEKILRSPSTSSWTSRWLEVLKEAHEQGFHPHIPEFGFGDATSYRLIEEVINTTKESGAIRHGAECFNFYFPQELDTNFLVVWEGFHDIDGKPWAYMDEDELRDFLTERVEENYALPLNPIWCVRDLGWFDILEHQIENQSCKAALEAWYPEESGILEKIKALHEEFTEGLELKASADNARPLVRTLSHCPDLDMSEKAMLAISQASSAGSRWTTARLKVNVLQQIKRSSMAVHHLLGK</sequence>
<feature type="domain" description="Cyclic nucleotide-binding" evidence="1">
    <location>
        <begin position="57"/>
        <end position="178"/>
    </location>
</feature>
<gene>
    <name evidence="2" type="primary">pkaR</name>
    <name evidence="2" type="ORF">SNEC2469_LOCUS26552</name>
</gene>
<dbReference type="EMBL" id="CAJNJA010054252">
    <property type="protein sequence ID" value="CAE7853089.1"/>
    <property type="molecule type" value="Genomic_DNA"/>
</dbReference>
<dbReference type="GO" id="GO:0034236">
    <property type="term" value="F:protein kinase A catalytic subunit binding"/>
    <property type="evidence" value="ECO:0007669"/>
    <property type="project" value="TreeGrafter"/>
</dbReference>
<dbReference type="PANTHER" id="PTHR11635:SF152">
    <property type="entry name" value="CAMP-DEPENDENT PROTEIN KINASE TYPE I REGULATORY SUBUNIT-RELATED"/>
    <property type="match status" value="1"/>
</dbReference>